<name>A0AA39G9C5_MICHY</name>
<organism evidence="1 2">
    <name type="scientific">Microctonus hyperodae</name>
    <name type="common">Parasitoid wasp</name>
    <dbReference type="NCBI Taxonomy" id="165561"/>
    <lineage>
        <taxon>Eukaryota</taxon>
        <taxon>Metazoa</taxon>
        <taxon>Ecdysozoa</taxon>
        <taxon>Arthropoda</taxon>
        <taxon>Hexapoda</taxon>
        <taxon>Insecta</taxon>
        <taxon>Pterygota</taxon>
        <taxon>Neoptera</taxon>
        <taxon>Endopterygota</taxon>
        <taxon>Hymenoptera</taxon>
        <taxon>Apocrita</taxon>
        <taxon>Ichneumonoidea</taxon>
        <taxon>Braconidae</taxon>
        <taxon>Euphorinae</taxon>
        <taxon>Microctonus</taxon>
    </lineage>
</organism>
<reference evidence="1" key="1">
    <citation type="journal article" date="2023" name="bioRxiv">
        <title>Scaffold-level genome assemblies of two parasitoid biocontrol wasps reveal the parthenogenesis mechanism and an associated novel virus.</title>
        <authorList>
            <person name="Inwood S."/>
            <person name="Skelly J."/>
            <person name="Guhlin J."/>
            <person name="Harrop T."/>
            <person name="Goldson S."/>
            <person name="Dearden P."/>
        </authorList>
    </citation>
    <scope>NUCLEOTIDE SEQUENCE</scope>
    <source>
        <strain evidence="1">Lincoln</strain>
        <tissue evidence="1">Whole body</tissue>
    </source>
</reference>
<sequence length="82" mass="9265">MPAIEFDKFSPCGEGSRVNIKNISTNGCLCCRPKLHVLCKSCGWICRGRIRYRCPQHPNVIFINDYGMCPKCGLPDNKLAEF</sequence>
<accession>A0AA39G9C5</accession>
<reference evidence="1" key="2">
    <citation type="submission" date="2023-03" db="EMBL/GenBank/DDBJ databases">
        <authorList>
            <person name="Inwood S.N."/>
            <person name="Skelly J.G."/>
            <person name="Guhlin J."/>
            <person name="Harrop T.W.R."/>
            <person name="Goldson S.G."/>
            <person name="Dearden P.K."/>
        </authorList>
    </citation>
    <scope>NUCLEOTIDE SEQUENCE</scope>
    <source>
        <strain evidence="1">Lincoln</strain>
        <tissue evidence="1">Whole body</tissue>
    </source>
</reference>
<gene>
    <name evidence="1" type="ORF">PV327_001397</name>
</gene>
<dbReference type="AlphaFoldDB" id="A0AA39G9C5"/>
<keyword evidence="2" id="KW-1185">Reference proteome</keyword>
<evidence type="ECO:0000313" key="1">
    <source>
        <dbReference type="EMBL" id="KAK0183346.1"/>
    </source>
</evidence>
<dbReference type="EMBL" id="JAQQBR010000001">
    <property type="protein sequence ID" value="KAK0183346.1"/>
    <property type="molecule type" value="Genomic_DNA"/>
</dbReference>
<protein>
    <submittedName>
        <fullName evidence="1">Uncharacterized protein</fullName>
    </submittedName>
</protein>
<dbReference type="Proteomes" id="UP001168972">
    <property type="component" value="Unassembled WGS sequence"/>
</dbReference>
<comment type="caution">
    <text evidence="1">The sequence shown here is derived from an EMBL/GenBank/DDBJ whole genome shotgun (WGS) entry which is preliminary data.</text>
</comment>
<evidence type="ECO:0000313" key="2">
    <source>
        <dbReference type="Proteomes" id="UP001168972"/>
    </source>
</evidence>
<proteinExistence type="predicted"/>